<dbReference type="InterPro" id="IPR050059">
    <property type="entry name" value="ATP_synthase_B_chain"/>
</dbReference>
<dbReference type="GO" id="GO:0015986">
    <property type="term" value="P:proton motive force-driven ATP synthesis"/>
    <property type="evidence" value="ECO:0007669"/>
    <property type="project" value="InterPro"/>
</dbReference>
<accession>A0A2G9Y7Y8</accession>
<dbReference type="GO" id="GO:0045259">
    <property type="term" value="C:proton-transporting ATP synthase complex"/>
    <property type="evidence" value="ECO:0007669"/>
    <property type="project" value="UniProtKB-KW"/>
</dbReference>
<dbReference type="GO" id="GO:0046961">
    <property type="term" value="F:proton-transporting ATPase activity, rotational mechanism"/>
    <property type="evidence" value="ECO:0007669"/>
    <property type="project" value="TreeGrafter"/>
</dbReference>
<dbReference type="Proteomes" id="UP000231025">
    <property type="component" value="Unassembled WGS sequence"/>
</dbReference>
<evidence type="ECO:0000256" key="6">
    <source>
        <dbReference type="ARBA" id="ARBA00022989"/>
    </source>
</evidence>
<evidence type="ECO:0000256" key="9">
    <source>
        <dbReference type="ARBA" id="ARBA00023310"/>
    </source>
</evidence>
<dbReference type="EMBL" id="PCRE01000002">
    <property type="protein sequence ID" value="PIP15358.1"/>
    <property type="molecule type" value="Genomic_DNA"/>
</dbReference>
<keyword evidence="2 12" id="KW-0813">Transport</keyword>
<comment type="similarity">
    <text evidence="1 12">Belongs to the ATPase B chain family.</text>
</comment>
<dbReference type="CDD" id="cd06503">
    <property type="entry name" value="ATP-synt_Fo_b"/>
    <property type="match status" value="1"/>
</dbReference>
<comment type="function">
    <text evidence="10">F(1)F(0) ATP synthase produces ATP from ADP in the presence of a proton or sodium gradient. F-type ATPases consist of two structural domains, F(1) containing the extramembraneous catalytic core and F(0) containing the membrane proton channel, linked together by a central stalk and a peripheral stalk. During catalysis, ATP synthesis in the catalytic domain of F(1) is coupled via a rotary mechanism of the central stalk subunits to proton translocation.</text>
</comment>
<evidence type="ECO:0000256" key="14">
    <source>
        <dbReference type="SAM" id="Phobius"/>
    </source>
</evidence>
<dbReference type="Pfam" id="PF00430">
    <property type="entry name" value="ATP-synt_B"/>
    <property type="match status" value="1"/>
</dbReference>
<evidence type="ECO:0000256" key="10">
    <source>
        <dbReference type="ARBA" id="ARBA00025198"/>
    </source>
</evidence>
<proteinExistence type="inferred from homology"/>
<evidence type="ECO:0000256" key="1">
    <source>
        <dbReference type="ARBA" id="ARBA00005513"/>
    </source>
</evidence>
<keyword evidence="6 14" id="KW-1133">Transmembrane helix</keyword>
<organism evidence="15 16">
    <name type="scientific">Candidatus Roizmanbacteria bacterium CG23_combo_of_CG06-09_8_20_14_all_35_49</name>
    <dbReference type="NCBI Taxonomy" id="1974863"/>
    <lineage>
        <taxon>Bacteria</taxon>
        <taxon>Candidatus Roizmaniibacteriota</taxon>
    </lineage>
</organism>
<comment type="caution">
    <text evidence="15">The sequence shown here is derived from an EMBL/GenBank/DDBJ whole genome shotgun (WGS) entry which is preliminary data.</text>
</comment>
<sequence length="164" mass="19062">MESLGIDIKLLIAQIINFGLFFYVFKKYLAKPFAKFMTDEVKREKEKETMIADLKKKEEELTETQSKTKNQMRKELDIALKKAKEDAAKIKASLVSEAKKESQAIVAKGKKQIEVERAEMEREMKKKLIQLTSLVLERTFSSYLTEEKQKEINKNVLKNLPKLS</sequence>
<evidence type="ECO:0000256" key="8">
    <source>
        <dbReference type="ARBA" id="ARBA00023136"/>
    </source>
</evidence>
<evidence type="ECO:0000256" key="13">
    <source>
        <dbReference type="SAM" id="Coils"/>
    </source>
</evidence>
<evidence type="ECO:0008006" key="17">
    <source>
        <dbReference type="Google" id="ProtNLM"/>
    </source>
</evidence>
<evidence type="ECO:0000256" key="12">
    <source>
        <dbReference type="RuleBase" id="RU003848"/>
    </source>
</evidence>
<dbReference type="PANTHER" id="PTHR33445">
    <property type="entry name" value="ATP SYNTHASE SUBUNIT B', CHLOROPLASTIC"/>
    <property type="match status" value="1"/>
</dbReference>
<dbReference type="AlphaFoldDB" id="A0A2G9Y7Y8"/>
<protein>
    <recommendedName>
        <fullName evidence="17">ATP synthase subunit b</fullName>
    </recommendedName>
</protein>
<keyword evidence="8 14" id="KW-0472">Membrane</keyword>
<dbReference type="InterPro" id="IPR002146">
    <property type="entry name" value="ATP_synth_b/b'su_bac/chlpt"/>
</dbReference>
<keyword evidence="3 12" id="KW-0138">CF(0)</keyword>
<evidence type="ECO:0000256" key="11">
    <source>
        <dbReference type="ARBA" id="ARBA00037847"/>
    </source>
</evidence>
<keyword evidence="13" id="KW-0175">Coiled coil</keyword>
<evidence type="ECO:0000256" key="5">
    <source>
        <dbReference type="ARBA" id="ARBA00022781"/>
    </source>
</evidence>
<evidence type="ECO:0000256" key="7">
    <source>
        <dbReference type="ARBA" id="ARBA00023065"/>
    </source>
</evidence>
<dbReference type="GO" id="GO:0012505">
    <property type="term" value="C:endomembrane system"/>
    <property type="evidence" value="ECO:0007669"/>
    <property type="project" value="UniProtKB-SubCell"/>
</dbReference>
<reference evidence="15 16" key="1">
    <citation type="submission" date="2017-09" db="EMBL/GenBank/DDBJ databases">
        <title>Depth-based differentiation of microbial function through sediment-hosted aquifers and enrichment of novel symbionts in the deep terrestrial subsurface.</title>
        <authorList>
            <person name="Probst A.J."/>
            <person name="Ladd B."/>
            <person name="Jarett J.K."/>
            <person name="Geller-Mcgrath D.E."/>
            <person name="Sieber C.M."/>
            <person name="Emerson J.B."/>
            <person name="Anantharaman K."/>
            <person name="Thomas B.C."/>
            <person name="Malmstrom R."/>
            <person name="Stieglmeier M."/>
            <person name="Klingl A."/>
            <person name="Woyke T."/>
            <person name="Ryan C.M."/>
            <person name="Banfield J.F."/>
        </authorList>
    </citation>
    <scope>NUCLEOTIDE SEQUENCE [LARGE SCALE GENOMIC DNA]</scope>
    <source>
        <strain evidence="15">CG23_combo_of_CG06-09_8_20_14_all_35_49</strain>
    </source>
</reference>
<evidence type="ECO:0000256" key="4">
    <source>
        <dbReference type="ARBA" id="ARBA00022692"/>
    </source>
</evidence>
<keyword evidence="4 12" id="KW-0812">Transmembrane</keyword>
<feature type="coiled-coil region" evidence="13">
    <location>
        <begin position="44"/>
        <end position="130"/>
    </location>
</feature>
<keyword evidence="9" id="KW-0066">ATP synthesis</keyword>
<evidence type="ECO:0000313" key="15">
    <source>
        <dbReference type="EMBL" id="PIP15358.1"/>
    </source>
</evidence>
<evidence type="ECO:0000256" key="2">
    <source>
        <dbReference type="ARBA" id="ARBA00022448"/>
    </source>
</evidence>
<evidence type="ECO:0000256" key="3">
    <source>
        <dbReference type="ARBA" id="ARBA00022547"/>
    </source>
</evidence>
<keyword evidence="7 12" id="KW-0406">Ion transport</keyword>
<keyword evidence="5 12" id="KW-0375">Hydrogen ion transport</keyword>
<evidence type="ECO:0000313" key="16">
    <source>
        <dbReference type="Proteomes" id="UP000231025"/>
    </source>
</evidence>
<name>A0A2G9Y7Y8_9BACT</name>
<gene>
    <name evidence="15" type="ORF">COX47_00160</name>
</gene>
<comment type="subcellular location">
    <subcellularLocation>
        <location evidence="11">Endomembrane system</location>
        <topology evidence="11">Single-pass membrane protein</topology>
    </subcellularLocation>
</comment>
<feature type="transmembrane region" description="Helical" evidence="14">
    <location>
        <begin position="6"/>
        <end position="25"/>
    </location>
</feature>
<dbReference type="PANTHER" id="PTHR33445:SF1">
    <property type="entry name" value="ATP SYNTHASE SUBUNIT B"/>
    <property type="match status" value="1"/>
</dbReference>